<dbReference type="Proteomes" id="UP000189670">
    <property type="component" value="Unassembled WGS sequence"/>
</dbReference>
<gene>
    <name evidence="12" type="ORF">OMM_05239</name>
</gene>
<dbReference type="EC" id="5.1.3.2" evidence="5 10"/>
<evidence type="ECO:0000256" key="5">
    <source>
        <dbReference type="ARBA" id="ARBA00013189"/>
    </source>
</evidence>
<evidence type="ECO:0000256" key="7">
    <source>
        <dbReference type="ARBA" id="ARBA00023027"/>
    </source>
</evidence>
<dbReference type="Gene3D" id="3.40.50.720">
    <property type="entry name" value="NAD(P)-binding Rossmann-like Domain"/>
    <property type="match status" value="1"/>
</dbReference>
<dbReference type="InterPro" id="IPR001509">
    <property type="entry name" value="Epimerase_deHydtase"/>
</dbReference>
<dbReference type="GO" id="GO:0003978">
    <property type="term" value="F:UDP-glucose 4-epimerase activity"/>
    <property type="evidence" value="ECO:0007669"/>
    <property type="project" value="UniProtKB-UniRule"/>
</dbReference>
<dbReference type="InterPro" id="IPR036291">
    <property type="entry name" value="NAD(P)-bd_dom_sf"/>
</dbReference>
<name>A0A1V1NXB8_9BACT</name>
<evidence type="ECO:0000256" key="6">
    <source>
        <dbReference type="ARBA" id="ARBA00018569"/>
    </source>
</evidence>
<evidence type="ECO:0000256" key="3">
    <source>
        <dbReference type="ARBA" id="ARBA00004947"/>
    </source>
</evidence>
<reference evidence="13" key="1">
    <citation type="submission" date="2012-11" db="EMBL/GenBank/DDBJ databases">
        <authorList>
            <person name="Lucero-Rivera Y.E."/>
            <person name="Tovar-Ramirez D."/>
        </authorList>
    </citation>
    <scope>NUCLEOTIDE SEQUENCE [LARGE SCALE GENOMIC DNA]</scope>
    <source>
        <strain evidence="13">Araruama</strain>
    </source>
</reference>
<keyword evidence="8 10" id="KW-0413">Isomerase</keyword>
<dbReference type="PANTHER" id="PTHR43725">
    <property type="entry name" value="UDP-GLUCOSE 4-EPIMERASE"/>
    <property type="match status" value="1"/>
</dbReference>
<evidence type="ECO:0000313" key="12">
    <source>
        <dbReference type="EMBL" id="ETR67239.1"/>
    </source>
</evidence>
<dbReference type="Gene3D" id="3.90.25.10">
    <property type="entry name" value="UDP-galactose 4-epimerase, domain 1"/>
    <property type="match status" value="1"/>
</dbReference>
<evidence type="ECO:0000259" key="11">
    <source>
        <dbReference type="Pfam" id="PF01370"/>
    </source>
</evidence>
<protein>
    <recommendedName>
        <fullName evidence="6 10">UDP-glucose 4-epimerase</fullName>
        <ecNumber evidence="5 10">5.1.3.2</ecNumber>
    </recommendedName>
</protein>
<dbReference type="SUPFAM" id="SSF51735">
    <property type="entry name" value="NAD(P)-binding Rossmann-fold domains"/>
    <property type="match status" value="1"/>
</dbReference>
<dbReference type="PANTHER" id="PTHR43725:SF53">
    <property type="entry name" value="UDP-ARABINOSE 4-EPIMERASE 1"/>
    <property type="match status" value="1"/>
</dbReference>
<accession>A0A1V1NXB8</accession>
<comment type="caution">
    <text evidence="12">The sequence shown here is derived from an EMBL/GenBank/DDBJ whole genome shotgun (WGS) entry which is preliminary data.</text>
</comment>
<evidence type="ECO:0000313" key="13">
    <source>
        <dbReference type="Proteomes" id="UP000189670"/>
    </source>
</evidence>
<evidence type="ECO:0000256" key="4">
    <source>
        <dbReference type="ARBA" id="ARBA00007637"/>
    </source>
</evidence>
<proteinExistence type="inferred from homology"/>
<dbReference type="AlphaFoldDB" id="A0A1V1NXB8"/>
<feature type="domain" description="NAD-dependent epimerase/dehydratase" evidence="11">
    <location>
        <begin position="9"/>
        <end position="257"/>
    </location>
</feature>
<comment type="similarity">
    <text evidence="4 10">Belongs to the NAD(P)-dependent epimerase/dehydratase family.</text>
</comment>
<sequence>MEKQIKTKILVTGGAGYIGSHTCKLLADHGYDPITIDNLVNGHKWAVKWGELITGDIQDAALLDTVFERHQPSAVIHFAGYIDARESLIQPIMFYQNNVSCTLSLLSAMHRHNCNKIIFSSSCAIYGIPDKVPITEDMAQKPISPYGRSKLMVEQMLQDSEYAYGIKHIILRYFNAAGADLSGDIGECHDPENHIIPLLLKTAMGKIPYFKIFGTHYPTKDGTPVRDYIHVTDLAMAHLLALNDLLNNNQSQAYNVGSEQGHSVNELIEMVRKVTHANLKLKEGQPDPGDPPELVADATKIKKQLNWAPQFSDLETLVQSAWQWYVKCNQ</sequence>
<dbReference type="NCBIfam" id="TIGR01179">
    <property type="entry name" value="galE"/>
    <property type="match status" value="1"/>
</dbReference>
<keyword evidence="7 10" id="KW-0520">NAD</keyword>
<evidence type="ECO:0000256" key="9">
    <source>
        <dbReference type="ARBA" id="ARBA00023277"/>
    </source>
</evidence>
<dbReference type="InterPro" id="IPR005886">
    <property type="entry name" value="UDP_G4E"/>
</dbReference>
<evidence type="ECO:0000256" key="2">
    <source>
        <dbReference type="ARBA" id="ARBA00001911"/>
    </source>
</evidence>
<evidence type="ECO:0000256" key="1">
    <source>
        <dbReference type="ARBA" id="ARBA00000083"/>
    </source>
</evidence>
<comment type="cofactor">
    <cofactor evidence="2 10">
        <name>NAD(+)</name>
        <dbReference type="ChEBI" id="CHEBI:57540"/>
    </cofactor>
</comment>
<keyword evidence="9 10" id="KW-0119">Carbohydrate metabolism</keyword>
<evidence type="ECO:0000256" key="10">
    <source>
        <dbReference type="RuleBase" id="RU366046"/>
    </source>
</evidence>
<comment type="pathway">
    <text evidence="3 10">Carbohydrate metabolism; galactose metabolism.</text>
</comment>
<comment type="catalytic activity">
    <reaction evidence="1 10">
        <text>UDP-alpha-D-glucose = UDP-alpha-D-galactose</text>
        <dbReference type="Rhea" id="RHEA:22168"/>
        <dbReference type="ChEBI" id="CHEBI:58885"/>
        <dbReference type="ChEBI" id="CHEBI:66914"/>
        <dbReference type="EC" id="5.1.3.2"/>
    </reaction>
</comment>
<dbReference type="UniPathway" id="UPA00214"/>
<dbReference type="GO" id="GO:0033499">
    <property type="term" value="P:galactose catabolic process via UDP-galactose, Leloir pathway"/>
    <property type="evidence" value="ECO:0007669"/>
    <property type="project" value="TreeGrafter"/>
</dbReference>
<dbReference type="CDD" id="cd05247">
    <property type="entry name" value="UDP_G4E_1_SDR_e"/>
    <property type="match status" value="1"/>
</dbReference>
<organism evidence="12 13">
    <name type="scientific">Candidatus Magnetoglobus multicellularis str. Araruama</name>
    <dbReference type="NCBI Taxonomy" id="890399"/>
    <lineage>
        <taxon>Bacteria</taxon>
        <taxon>Pseudomonadati</taxon>
        <taxon>Thermodesulfobacteriota</taxon>
        <taxon>Desulfobacteria</taxon>
        <taxon>Desulfobacterales</taxon>
        <taxon>Desulfobacteraceae</taxon>
        <taxon>Candidatus Magnetoglobus</taxon>
    </lineage>
</organism>
<comment type="subunit">
    <text evidence="10">Homodimer.</text>
</comment>
<dbReference type="Pfam" id="PF01370">
    <property type="entry name" value="Epimerase"/>
    <property type="match status" value="1"/>
</dbReference>
<dbReference type="EMBL" id="ATBP01001487">
    <property type="protein sequence ID" value="ETR67239.1"/>
    <property type="molecule type" value="Genomic_DNA"/>
</dbReference>
<evidence type="ECO:0000256" key="8">
    <source>
        <dbReference type="ARBA" id="ARBA00023235"/>
    </source>
</evidence>